<dbReference type="PRINTS" id="PR01217">
    <property type="entry name" value="PRICHEXTENSN"/>
</dbReference>
<feature type="compositionally biased region" description="Low complexity" evidence="6">
    <location>
        <begin position="523"/>
        <end position="537"/>
    </location>
</feature>
<keyword evidence="2" id="KW-0808">Transferase</keyword>
<gene>
    <name evidence="8" type="ORF">C1J01_16680</name>
</gene>
<feature type="domain" description="Protein kinase" evidence="7">
    <location>
        <begin position="17"/>
        <end position="245"/>
    </location>
</feature>
<comment type="caution">
    <text evidence="8">The sequence shown here is derived from an EMBL/GenBank/DDBJ whole genome shotgun (WGS) entry which is preliminary data.</text>
</comment>
<dbReference type="EMBL" id="POUD01000060">
    <property type="protein sequence ID" value="PZG17897.1"/>
    <property type="molecule type" value="Genomic_DNA"/>
</dbReference>
<dbReference type="PANTHER" id="PTHR43671">
    <property type="entry name" value="SERINE/THREONINE-PROTEIN KINASE NEK"/>
    <property type="match status" value="1"/>
</dbReference>
<name>A0A2W2F8G3_9ACTN</name>
<dbReference type="SMART" id="SM00220">
    <property type="entry name" value="S_TKc"/>
    <property type="match status" value="1"/>
</dbReference>
<accession>A0A2W2F8G3</accession>
<dbReference type="InterPro" id="IPR000719">
    <property type="entry name" value="Prot_kinase_dom"/>
</dbReference>
<evidence type="ECO:0000313" key="9">
    <source>
        <dbReference type="Proteomes" id="UP000249304"/>
    </source>
</evidence>
<dbReference type="PROSITE" id="PS50011">
    <property type="entry name" value="PROTEIN_KINASE_DOM"/>
    <property type="match status" value="1"/>
</dbReference>
<evidence type="ECO:0000313" key="8">
    <source>
        <dbReference type="EMBL" id="PZG17897.1"/>
    </source>
</evidence>
<feature type="compositionally biased region" description="Low complexity" evidence="6">
    <location>
        <begin position="335"/>
        <end position="364"/>
    </location>
</feature>
<proteinExistence type="predicted"/>
<feature type="compositionally biased region" description="Low complexity" evidence="6">
    <location>
        <begin position="547"/>
        <end position="574"/>
    </location>
</feature>
<dbReference type="InterPro" id="IPR050660">
    <property type="entry name" value="NEK_Ser/Thr_kinase"/>
</dbReference>
<dbReference type="EC" id="2.7.11.1" evidence="1"/>
<evidence type="ECO:0000256" key="2">
    <source>
        <dbReference type="ARBA" id="ARBA00022679"/>
    </source>
</evidence>
<feature type="compositionally biased region" description="Gly residues" evidence="6">
    <location>
        <begin position="418"/>
        <end position="429"/>
    </location>
</feature>
<feature type="compositionally biased region" description="Pro residues" evidence="6">
    <location>
        <begin position="278"/>
        <end position="295"/>
    </location>
</feature>
<dbReference type="Proteomes" id="UP000249304">
    <property type="component" value="Unassembled WGS sequence"/>
</dbReference>
<reference evidence="8 9" key="1">
    <citation type="submission" date="2018-01" db="EMBL/GenBank/DDBJ databases">
        <title>Draft genome sequence of Nonomuraea sp. KC333.</title>
        <authorList>
            <person name="Sahin N."/>
            <person name="Saygin H."/>
            <person name="Ay H."/>
        </authorList>
    </citation>
    <scope>NUCLEOTIDE SEQUENCE [LARGE SCALE GENOMIC DNA]</scope>
    <source>
        <strain evidence="8 9">KC333</strain>
    </source>
</reference>
<dbReference type="InterPro" id="IPR011009">
    <property type="entry name" value="Kinase-like_dom_sf"/>
</dbReference>
<dbReference type="GO" id="GO:0005524">
    <property type="term" value="F:ATP binding"/>
    <property type="evidence" value="ECO:0007669"/>
    <property type="project" value="UniProtKB-KW"/>
</dbReference>
<evidence type="ECO:0000256" key="3">
    <source>
        <dbReference type="ARBA" id="ARBA00022741"/>
    </source>
</evidence>
<keyword evidence="9" id="KW-1185">Reference proteome</keyword>
<sequence>MEMHPLRPGDPENLGAYVISGRLAEGPRGPALLGRESDDAPLRVIKLLPAPESDGDDVARFAGVQRVSSSYVARTLEAGRHGDQPYVVREYVEGRTLAEVVAQDGPLQGDALERMAVGVLTALTAVHLAGITHRGLTPHNVIIGSDGPRVTDADLGAPVGEVGYRAPEQINGLGYGPAADVFSWAALVVFAATGKPPFGQEAEAVLEREPEVGDLADPLRRAVLPALAKDAGRRPTTYMALLQLLGNKRGEAAVMPKPPVTAGAPIEGVPVTGVPPVPPMPPVVPTQQWGPPPAAQEPATGGPPHGAPLQAGPGPVQGVALPPGGPTWGPSQDAPQQPVQGQPVQGQTVQGQTVQGQTVQGQTVSSRAPRRPFPVGLAAAVGALALLSGVGLWGANQYASTQRFEPVALQVGASPSDGGAGITGTGNGVGQPSRPVQPDQPGQPGQPGTGQPQQNQPDVAVPWASTADPEDVAPMVLPTDWTMPTPPELSTVPSPPQVTQYVLPTTQATVPQPVTGKPTVTVTASGTATPTPTASEEPVVHPSGTSTATPEPTATPAPTVTVTVTPTPTVTVTPTPTPTPTLTPTLTVTVTPTQTVVQPTPTRTAARPTRTAARPTRTASRPAPTQTVVKPAPTSTKPVSTKPATAAPMRNPYSPVQVCGSGFQIQRAMPFAGGETVQLYNASTGENCVVTMKTADVGKPTKVTAAIEVQGQPRKTDTGMYEFYAGPVKLPGKGKCVRFEGSTSTGGTGLVSWANCG</sequence>
<feature type="region of interest" description="Disordered" evidence="6">
    <location>
        <begin position="411"/>
        <end position="495"/>
    </location>
</feature>
<dbReference type="CDD" id="cd14014">
    <property type="entry name" value="STKc_PknB_like"/>
    <property type="match status" value="1"/>
</dbReference>
<protein>
    <recommendedName>
        <fullName evidence="1">non-specific serine/threonine protein kinase</fullName>
        <ecNumber evidence="1">2.7.11.1</ecNumber>
    </recommendedName>
</protein>
<dbReference type="OrthoDB" id="3529351at2"/>
<organism evidence="8 9">
    <name type="scientific">Nonomuraea aridisoli</name>
    <dbReference type="NCBI Taxonomy" id="2070368"/>
    <lineage>
        <taxon>Bacteria</taxon>
        <taxon>Bacillati</taxon>
        <taxon>Actinomycetota</taxon>
        <taxon>Actinomycetes</taxon>
        <taxon>Streptosporangiales</taxon>
        <taxon>Streptosporangiaceae</taxon>
        <taxon>Nonomuraea</taxon>
    </lineage>
</organism>
<evidence type="ECO:0000259" key="7">
    <source>
        <dbReference type="PROSITE" id="PS50011"/>
    </source>
</evidence>
<evidence type="ECO:0000256" key="4">
    <source>
        <dbReference type="ARBA" id="ARBA00022777"/>
    </source>
</evidence>
<keyword evidence="5" id="KW-0067">ATP-binding</keyword>
<dbReference type="SUPFAM" id="SSF56112">
    <property type="entry name" value="Protein kinase-like (PK-like)"/>
    <property type="match status" value="1"/>
</dbReference>
<evidence type="ECO:0000256" key="1">
    <source>
        <dbReference type="ARBA" id="ARBA00012513"/>
    </source>
</evidence>
<evidence type="ECO:0000256" key="6">
    <source>
        <dbReference type="SAM" id="MobiDB-lite"/>
    </source>
</evidence>
<keyword evidence="4" id="KW-0418">Kinase</keyword>
<dbReference type="Pfam" id="PF00069">
    <property type="entry name" value="Pkinase"/>
    <property type="match status" value="1"/>
</dbReference>
<feature type="region of interest" description="Disordered" evidence="6">
    <location>
        <begin position="523"/>
        <end position="648"/>
    </location>
</feature>
<feature type="compositionally biased region" description="Low complexity" evidence="6">
    <location>
        <begin position="582"/>
        <end position="625"/>
    </location>
</feature>
<dbReference type="Gene3D" id="1.10.510.10">
    <property type="entry name" value="Transferase(Phosphotransferase) domain 1"/>
    <property type="match status" value="1"/>
</dbReference>
<keyword evidence="3" id="KW-0547">Nucleotide-binding</keyword>
<dbReference type="AlphaFoldDB" id="A0A2W2F8G3"/>
<feature type="compositionally biased region" description="Polar residues" evidence="6">
    <location>
        <begin position="633"/>
        <end position="643"/>
    </location>
</feature>
<evidence type="ECO:0000256" key="5">
    <source>
        <dbReference type="ARBA" id="ARBA00022840"/>
    </source>
</evidence>
<dbReference type="PANTHER" id="PTHR43671:SF13">
    <property type="entry name" value="SERINE_THREONINE-PROTEIN KINASE NEK2"/>
    <property type="match status" value="1"/>
</dbReference>
<feature type="region of interest" description="Disordered" evidence="6">
    <location>
        <begin position="278"/>
        <end position="370"/>
    </location>
</feature>
<dbReference type="GO" id="GO:0004674">
    <property type="term" value="F:protein serine/threonine kinase activity"/>
    <property type="evidence" value="ECO:0007669"/>
    <property type="project" value="UniProtKB-EC"/>
</dbReference>